<evidence type="ECO:0000313" key="2">
    <source>
        <dbReference type="EMBL" id="OGZ63771.1"/>
    </source>
</evidence>
<dbReference type="STRING" id="1802202.A2730_00570"/>
<dbReference type="Proteomes" id="UP000176855">
    <property type="component" value="Unassembled WGS sequence"/>
</dbReference>
<keyword evidence="1" id="KW-0472">Membrane</keyword>
<name>A0A1G2HNF6_9BACT</name>
<dbReference type="AlphaFoldDB" id="A0A1G2HNF6"/>
<feature type="transmembrane region" description="Helical" evidence="1">
    <location>
        <begin position="14"/>
        <end position="36"/>
    </location>
</feature>
<dbReference type="EMBL" id="MHOO01000011">
    <property type="protein sequence ID" value="OGZ63771.1"/>
    <property type="molecule type" value="Genomic_DNA"/>
</dbReference>
<reference evidence="2 3" key="1">
    <citation type="journal article" date="2016" name="Nat. Commun.">
        <title>Thousands of microbial genomes shed light on interconnected biogeochemical processes in an aquifer system.</title>
        <authorList>
            <person name="Anantharaman K."/>
            <person name="Brown C.T."/>
            <person name="Hug L.A."/>
            <person name="Sharon I."/>
            <person name="Castelle C.J."/>
            <person name="Probst A.J."/>
            <person name="Thomas B.C."/>
            <person name="Singh A."/>
            <person name="Wilkins M.J."/>
            <person name="Karaoz U."/>
            <person name="Brodie E.L."/>
            <person name="Williams K.H."/>
            <person name="Hubbard S.S."/>
            <person name="Banfield J.F."/>
        </authorList>
    </citation>
    <scope>NUCLEOTIDE SEQUENCE [LARGE SCALE GENOMIC DNA]</scope>
</reference>
<keyword evidence="1" id="KW-0812">Transmembrane</keyword>
<sequence length="144" mass="15989">MAIVFVSPRKVQKMFFGGIITLIALLLFAISLLVLLPELRNKLNDIPANIPVRGDFNGPDLKINFRAIDSDEVKNLEPFGAMEGNFSYIAEDENGRQITGKISAASREDAEKNLAAMGLTIQSIEEITIGRNEPFVPYYQTETK</sequence>
<organism evidence="2 3">
    <name type="scientific">Candidatus Staskawiczbacteria bacterium RIFCSPHIGHO2_01_FULL_39_25</name>
    <dbReference type="NCBI Taxonomy" id="1802202"/>
    <lineage>
        <taxon>Bacteria</taxon>
        <taxon>Candidatus Staskawicziibacteriota</taxon>
    </lineage>
</organism>
<evidence type="ECO:0000313" key="3">
    <source>
        <dbReference type="Proteomes" id="UP000176855"/>
    </source>
</evidence>
<accession>A0A1G2HNF6</accession>
<proteinExistence type="predicted"/>
<comment type="caution">
    <text evidence="2">The sequence shown here is derived from an EMBL/GenBank/DDBJ whole genome shotgun (WGS) entry which is preliminary data.</text>
</comment>
<protein>
    <submittedName>
        <fullName evidence="2">Uncharacterized protein</fullName>
    </submittedName>
</protein>
<keyword evidence="1" id="KW-1133">Transmembrane helix</keyword>
<gene>
    <name evidence="2" type="ORF">A2730_00570</name>
</gene>
<evidence type="ECO:0000256" key="1">
    <source>
        <dbReference type="SAM" id="Phobius"/>
    </source>
</evidence>